<sequence length="36" mass="3928">MVALDPFVLSLSKDIYRLEPSFDRLRTNGCGVGAVS</sequence>
<organism evidence="1">
    <name type="scientific">hydrothermal vent metagenome</name>
    <dbReference type="NCBI Taxonomy" id="652676"/>
    <lineage>
        <taxon>unclassified sequences</taxon>
        <taxon>metagenomes</taxon>
        <taxon>ecological metagenomes</taxon>
    </lineage>
</organism>
<dbReference type="AlphaFoldDB" id="A0A3B0RD24"/>
<reference evidence="1" key="1">
    <citation type="submission" date="2018-06" db="EMBL/GenBank/DDBJ databases">
        <authorList>
            <person name="Zhirakovskaya E."/>
        </authorList>
    </citation>
    <scope>NUCLEOTIDE SEQUENCE</scope>
</reference>
<dbReference type="EMBL" id="UOEF01000087">
    <property type="protein sequence ID" value="VAV89869.1"/>
    <property type="molecule type" value="Genomic_DNA"/>
</dbReference>
<proteinExistence type="predicted"/>
<evidence type="ECO:0000313" key="1">
    <source>
        <dbReference type="EMBL" id="VAV89869.1"/>
    </source>
</evidence>
<protein>
    <submittedName>
        <fullName evidence="1">Uncharacterized protein</fullName>
    </submittedName>
</protein>
<gene>
    <name evidence="1" type="ORF">MNBD_ALPHA04-1328</name>
</gene>
<name>A0A3B0RD24_9ZZZZ</name>
<accession>A0A3B0RD24</accession>